<dbReference type="EC" id="2.7.7.65" evidence="1"/>
<dbReference type="SUPFAM" id="SSF55073">
    <property type="entry name" value="Nucleotide cyclase"/>
    <property type="match status" value="1"/>
</dbReference>
<dbReference type="PANTHER" id="PTHR45138:SF9">
    <property type="entry name" value="DIGUANYLATE CYCLASE DGCM-RELATED"/>
    <property type="match status" value="1"/>
</dbReference>
<dbReference type="CDD" id="cd01949">
    <property type="entry name" value="GGDEF"/>
    <property type="match status" value="1"/>
</dbReference>
<name>A0ABT5KJS9_9BURK</name>
<reference evidence="5 6" key="1">
    <citation type="submission" date="2022-10" db="EMBL/GenBank/DDBJ databases">
        <title>Paucibacter sp. hw1 Genome sequencing.</title>
        <authorList>
            <person name="Park S."/>
        </authorList>
    </citation>
    <scope>NUCLEOTIDE SEQUENCE [LARGE SCALE GENOMIC DNA]</scope>
    <source>
        <strain evidence="6">hw1</strain>
    </source>
</reference>
<comment type="caution">
    <text evidence="5">The sequence shown here is derived from an EMBL/GenBank/DDBJ whole genome shotgun (WGS) entry which is preliminary data.</text>
</comment>
<organism evidence="5 6">
    <name type="scientific">Roseateles albus</name>
    <dbReference type="NCBI Taxonomy" id="2987525"/>
    <lineage>
        <taxon>Bacteria</taxon>
        <taxon>Pseudomonadati</taxon>
        <taxon>Pseudomonadota</taxon>
        <taxon>Betaproteobacteria</taxon>
        <taxon>Burkholderiales</taxon>
        <taxon>Sphaerotilaceae</taxon>
        <taxon>Roseateles</taxon>
    </lineage>
</organism>
<evidence type="ECO:0000259" key="4">
    <source>
        <dbReference type="PROSITE" id="PS50887"/>
    </source>
</evidence>
<dbReference type="Gene3D" id="3.30.70.270">
    <property type="match status" value="1"/>
</dbReference>
<sequence length="438" mass="49166">MILRRLLLGLLLSTLLALYANENWMTRTVVIDASSHKLGQIAAVNDQEEGGHSVARVEPQGSGWVLHCDIKTGYEWPFCDLQIRLGIGTQGIDLTQFDSLRLWVRASGPEPRQQVRVFLRNFDPAYSSSKSVADLKPHEVVFDPAAEAQPVEFRLAQFMVASWWVQEHPLPTPLLGPQLSRVTLLSLTTGGQVVSGEHKIYLDRAEFVGLWVQPATFRLGVIAVWVLSMGLFLLWDWRRSRLRLSRTLRRKRELQKANARLVMRSDEYEAKAHHDGLTGLSNRTGLQHDLKLLIRAQEELLFPLAIVFVDIDHFKRINDTLGHDAGDEVLKFFALNLKANIQREDLLARWGGEEFVLMMPQTTETEAVAVAERLRQHLTGLAWPSGLQVTSSFGVAQAESEATIEAAVSAADQAMYRAKRLGRNRVEHGASAQDAETT</sequence>
<dbReference type="PANTHER" id="PTHR45138">
    <property type="entry name" value="REGULATORY COMPONENTS OF SENSORY TRANSDUCTION SYSTEM"/>
    <property type="match status" value="1"/>
</dbReference>
<dbReference type="Proteomes" id="UP001221189">
    <property type="component" value="Unassembled WGS sequence"/>
</dbReference>
<dbReference type="NCBIfam" id="TIGR00254">
    <property type="entry name" value="GGDEF"/>
    <property type="match status" value="1"/>
</dbReference>
<accession>A0ABT5KJS9</accession>
<dbReference type="SMART" id="SM00267">
    <property type="entry name" value="GGDEF"/>
    <property type="match status" value="1"/>
</dbReference>
<keyword evidence="6" id="KW-1185">Reference proteome</keyword>
<evidence type="ECO:0000256" key="2">
    <source>
        <dbReference type="ARBA" id="ARBA00034247"/>
    </source>
</evidence>
<evidence type="ECO:0000313" key="6">
    <source>
        <dbReference type="Proteomes" id="UP001221189"/>
    </source>
</evidence>
<gene>
    <name evidence="5" type="ORF">PRZ03_21720</name>
</gene>
<dbReference type="InterPro" id="IPR050469">
    <property type="entry name" value="Diguanylate_Cyclase"/>
</dbReference>
<dbReference type="InterPro" id="IPR043128">
    <property type="entry name" value="Rev_trsase/Diguanyl_cyclase"/>
</dbReference>
<feature type="transmembrane region" description="Helical" evidence="3">
    <location>
        <begin position="217"/>
        <end position="237"/>
    </location>
</feature>
<proteinExistence type="predicted"/>
<dbReference type="PROSITE" id="PS50887">
    <property type="entry name" value="GGDEF"/>
    <property type="match status" value="1"/>
</dbReference>
<comment type="catalytic activity">
    <reaction evidence="2">
        <text>2 GTP = 3',3'-c-di-GMP + 2 diphosphate</text>
        <dbReference type="Rhea" id="RHEA:24898"/>
        <dbReference type="ChEBI" id="CHEBI:33019"/>
        <dbReference type="ChEBI" id="CHEBI:37565"/>
        <dbReference type="ChEBI" id="CHEBI:58805"/>
        <dbReference type="EC" id="2.7.7.65"/>
    </reaction>
</comment>
<dbReference type="Pfam" id="PF00990">
    <property type="entry name" value="GGDEF"/>
    <property type="match status" value="1"/>
</dbReference>
<dbReference type="EMBL" id="JAQQXT010000018">
    <property type="protein sequence ID" value="MDC8774189.1"/>
    <property type="molecule type" value="Genomic_DNA"/>
</dbReference>
<evidence type="ECO:0000256" key="3">
    <source>
        <dbReference type="SAM" id="Phobius"/>
    </source>
</evidence>
<dbReference type="InterPro" id="IPR008979">
    <property type="entry name" value="Galactose-bd-like_sf"/>
</dbReference>
<keyword evidence="3" id="KW-1133">Transmembrane helix</keyword>
<keyword evidence="3" id="KW-0472">Membrane</keyword>
<evidence type="ECO:0000313" key="5">
    <source>
        <dbReference type="EMBL" id="MDC8774189.1"/>
    </source>
</evidence>
<dbReference type="InterPro" id="IPR029787">
    <property type="entry name" value="Nucleotide_cyclase"/>
</dbReference>
<feature type="domain" description="GGDEF" evidence="4">
    <location>
        <begin position="302"/>
        <end position="431"/>
    </location>
</feature>
<keyword evidence="3" id="KW-0812">Transmembrane</keyword>
<dbReference type="RefSeq" id="WP_273602229.1">
    <property type="nucleotide sequence ID" value="NZ_JAQQXT010000018.1"/>
</dbReference>
<evidence type="ECO:0000256" key="1">
    <source>
        <dbReference type="ARBA" id="ARBA00012528"/>
    </source>
</evidence>
<dbReference type="SUPFAM" id="SSF49785">
    <property type="entry name" value="Galactose-binding domain-like"/>
    <property type="match status" value="1"/>
</dbReference>
<protein>
    <recommendedName>
        <fullName evidence="1">diguanylate cyclase</fullName>
        <ecNumber evidence="1">2.7.7.65</ecNumber>
    </recommendedName>
</protein>
<dbReference type="InterPro" id="IPR000160">
    <property type="entry name" value="GGDEF_dom"/>
</dbReference>